<sequence length="533" mass="60585">MGIELRDVLKLGGFSECRVIAGHGGLNREIDSITVLEVPEVAKWVKGNELILTSLYAVKEDLEAQNTLIERLHAAGATALAIKPSDFLREISKEIIETANRLNFPIIEIPNHIKYVDIMVPVMHVIFDKKVVLQEDLEYAMKILNELSLVEQGIEVYAKNIELIIKNEITIESELPTVASYSMGVDIDLLDTEKKRELSIIQRPLQMKRVYKGQDVSCVVVPIIVEGEYLGNITSWGQYDQHLSVDLAILEKAATLLSFEFLKMKVKIDIEQQYESDFIRELLFSHSIREQSVIEWGGNYRITKNSQYVCLLFSVQDSKTSSKQYQLLKNYKLTNILKSIESTALIGSIQNGICIILPVPNGEDMSRLATEYYNKIAGQIGSTYKLFLGIGRVETGLKGIQESFLQAEKALYFSEKAIVSSRIVSYDALGVYRLIYSINNDVELENIYNETLGELVNADGSSELLHTLRTFFEYNEVLKDTSEALFIHVNTLKYRLNKIEELTGYSLRKSEEKLNLFIGLKIYDLLQPEKMEF</sequence>
<evidence type="ECO:0000259" key="2">
    <source>
        <dbReference type="Pfam" id="PF07905"/>
    </source>
</evidence>
<dbReference type="Proteomes" id="UP001596109">
    <property type="component" value="Unassembled WGS sequence"/>
</dbReference>
<name>A0ABW0TNU3_9BACL</name>
<evidence type="ECO:0000259" key="4">
    <source>
        <dbReference type="Pfam" id="PF17853"/>
    </source>
</evidence>
<dbReference type="EMBL" id="JBHSNO010000007">
    <property type="protein sequence ID" value="MFC5590135.1"/>
    <property type="molecule type" value="Genomic_DNA"/>
</dbReference>
<dbReference type="Pfam" id="PF07905">
    <property type="entry name" value="PucR"/>
    <property type="match status" value="1"/>
</dbReference>
<dbReference type="InterPro" id="IPR012914">
    <property type="entry name" value="PucR_dom"/>
</dbReference>
<reference evidence="6" key="1">
    <citation type="journal article" date="2019" name="Int. J. Syst. Evol. Microbiol.">
        <title>The Global Catalogue of Microorganisms (GCM) 10K type strain sequencing project: providing services to taxonomists for standard genome sequencing and annotation.</title>
        <authorList>
            <consortium name="The Broad Institute Genomics Platform"/>
            <consortium name="The Broad Institute Genome Sequencing Center for Infectious Disease"/>
            <person name="Wu L."/>
            <person name="Ma J."/>
        </authorList>
    </citation>
    <scope>NUCLEOTIDE SEQUENCE [LARGE SCALE GENOMIC DNA]</scope>
    <source>
        <strain evidence="6">CGMCC 4.1434</strain>
    </source>
</reference>
<proteinExistence type="inferred from homology"/>
<dbReference type="PANTHER" id="PTHR33744">
    <property type="entry name" value="CARBOHYDRATE DIACID REGULATOR"/>
    <property type="match status" value="1"/>
</dbReference>
<protein>
    <submittedName>
        <fullName evidence="5">PucR family transcriptional regulator</fullName>
    </submittedName>
</protein>
<dbReference type="Pfam" id="PF13556">
    <property type="entry name" value="HTH_30"/>
    <property type="match status" value="1"/>
</dbReference>
<dbReference type="RefSeq" id="WP_381436096.1">
    <property type="nucleotide sequence ID" value="NZ_JBHSNO010000007.1"/>
</dbReference>
<dbReference type="InterPro" id="IPR025736">
    <property type="entry name" value="PucR_C-HTH_dom"/>
</dbReference>
<dbReference type="Pfam" id="PF17853">
    <property type="entry name" value="GGDEF_2"/>
    <property type="match status" value="1"/>
</dbReference>
<evidence type="ECO:0000313" key="6">
    <source>
        <dbReference type="Proteomes" id="UP001596109"/>
    </source>
</evidence>
<keyword evidence="6" id="KW-1185">Reference proteome</keyword>
<feature type="domain" description="Purine catabolism PurC-like" evidence="2">
    <location>
        <begin position="7"/>
        <end position="126"/>
    </location>
</feature>
<feature type="domain" description="CdaR GGDEF-like" evidence="4">
    <location>
        <begin position="290"/>
        <end position="411"/>
    </location>
</feature>
<comment type="caution">
    <text evidence="5">The sequence shown here is derived from an EMBL/GenBank/DDBJ whole genome shotgun (WGS) entry which is preliminary data.</text>
</comment>
<dbReference type="PANTHER" id="PTHR33744:SF1">
    <property type="entry name" value="DNA-BINDING TRANSCRIPTIONAL ACTIVATOR ADER"/>
    <property type="match status" value="1"/>
</dbReference>
<organism evidence="5 6">
    <name type="scientific">Sporosarcina soli</name>
    <dbReference type="NCBI Taxonomy" id="334736"/>
    <lineage>
        <taxon>Bacteria</taxon>
        <taxon>Bacillati</taxon>
        <taxon>Bacillota</taxon>
        <taxon>Bacilli</taxon>
        <taxon>Bacillales</taxon>
        <taxon>Caryophanaceae</taxon>
        <taxon>Sporosarcina</taxon>
    </lineage>
</organism>
<evidence type="ECO:0000256" key="1">
    <source>
        <dbReference type="ARBA" id="ARBA00006754"/>
    </source>
</evidence>
<feature type="domain" description="PucR C-terminal helix-turn-helix" evidence="3">
    <location>
        <begin position="464"/>
        <end position="522"/>
    </location>
</feature>
<dbReference type="InterPro" id="IPR041522">
    <property type="entry name" value="CdaR_GGDEF"/>
</dbReference>
<dbReference type="Gene3D" id="1.10.10.2840">
    <property type="entry name" value="PucR C-terminal helix-turn-helix domain"/>
    <property type="match status" value="1"/>
</dbReference>
<evidence type="ECO:0000313" key="5">
    <source>
        <dbReference type="EMBL" id="MFC5590135.1"/>
    </source>
</evidence>
<comment type="similarity">
    <text evidence="1">Belongs to the CdaR family.</text>
</comment>
<gene>
    <name evidence="5" type="ORF">ACFPRA_14610</name>
</gene>
<dbReference type="InterPro" id="IPR042070">
    <property type="entry name" value="PucR_C-HTH_sf"/>
</dbReference>
<evidence type="ECO:0000259" key="3">
    <source>
        <dbReference type="Pfam" id="PF13556"/>
    </source>
</evidence>
<dbReference type="InterPro" id="IPR051448">
    <property type="entry name" value="CdaR-like_regulators"/>
</dbReference>
<accession>A0ABW0TNU3</accession>